<evidence type="ECO:0000259" key="7">
    <source>
        <dbReference type="Pfam" id="PF01435"/>
    </source>
</evidence>
<dbReference type="Gene3D" id="3.30.2010.10">
    <property type="entry name" value="Metalloproteases ('zincins'), catalytic domain"/>
    <property type="match status" value="1"/>
</dbReference>
<reference evidence="8 9" key="1">
    <citation type="submission" date="2016-11" db="EMBL/GenBank/DDBJ databases">
        <authorList>
            <person name="Jaros S."/>
            <person name="Januszkiewicz K."/>
            <person name="Wedrychowicz H."/>
        </authorList>
    </citation>
    <scope>NUCLEOTIDE SEQUENCE [LARGE SCALE GENOMIC DNA]</scope>
    <source>
        <strain evidence="8 9">DSM 26991</strain>
    </source>
</reference>
<dbReference type="OrthoDB" id="9810445at2"/>
<evidence type="ECO:0000256" key="5">
    <source>
        <dbReference type="ARBA" id="ARBA00023049"/>
    </source>
</evidence>
<name>A0A1M4WT58_9BACE</name>
<dbReference type="Proteomes" id="UP000184509">
    <property type="component" value="Unassembled WGS sequence"/>
</dbReference>
<dbReference type="PANTHER" id="PTHR22726">
    <property type="entry name" value="METALLOENDOPEPTIDASE OMA1"/>
    <property type="match status" value="1"/>
</dbReference>
<dbReference type="Pfam" id="PF01435">
    <property type="entry name" value="Peptidase_M48"/>
    <property type="match status" value="1"/>
</dbReference>
<evidence type="ECO:0000256" key="2">
    <source>
        <dbReference type="ARBA" id="ARBA00022723"/>
    </source>
</evidence>
<dbReference type="PROSITE" id="PS51257">
    <property type="entry name" value="PROKAR_LIPOPROTEIN"/>
    <property type="match status" value="1"/>
</dbReference>
<keyword evidence="4 6" id="KW-0862">Zinc</keyword>
<protein>
    <submittedName>
        <fullName evidence="8">Peptidase family M48</fullName>
    </submittedName>
</protein>
<feature type="domain" description="Peptidase M48" evidence="7">
    <location>
        <begin position="77"/>
        <end position="254"/>
    </location>
</feature>
<dbReference type="InterPro" id="IPR051156">
    <property type="entry name" value="Mito/Outer_Membr_Metalloprot"/>
</dbReference>
<proteinExistence type="inferred from homology"/>
<dbReference type="AlphaFoldDB" id="A0A1M4WT58"/>
<dbReference type="STRING" id="1297750.SAMN05444405_103165"/>
<comment type="similarity">
    <text evidence="6">Belongs to the peptidase M48 family.</text>
</comment>
<evidence type="ECO:0000313" key="9">
    <source>
        <dbReference type="Proteomes" id="UP000184509"/>
    </source>
</evidence>
<dbReference type="GO" id="GO:0004222">
    <property type="term" value="F:metalloendopeptidase activity"/>
    <property type="evidence" value="ECO:0007669"/>
    <property type="project" value="InterPro"/>
</dbReference>
<keyword evidence="2" id="KW-0479">Metal-binding</keyword>
<dbReference type="EMBL" id="FQTV01000003">
    <property type="protein sequence ID" value="SHE84395.1"/>
    <property type="molecule type" value="Genomic_DNA"/>
</dbReference>
<keyword evidence="1 6" id="KW-0645">Protease</keyword>
<keyword evidence="5 6" id="KW-0482">Metalloprotease</keyword>
<evidence type="ECO:0000256" key="6">
    <source>
        <dbReference type="RuleBase" id="RU003983"/>
    </source>
</evidence>
<keyword evidence="3 6" id="KW-0378">Hydrolase</keyword>
<dbReference type="PANTHER" id="PTHR22726:SF1">
    <property type="entry name" value="METALLOENDOPEPTIDASE OMA1, MITOCHONDRIAL"/>
    <property type="match status" value="1"/>
</dbReference>
<evidence type="ECO:0000313" key="8">
    <source>
        <dbReference type="EMBL" id="SHE84395.1"/>
    </source>
</evidence>
<sequence length="265" mass="28478">MKKLKTFPAIFVLVLFITACSTVALTGRKQLLLVSDSEVLSLSSTSFKEYMATAKVSTNKTNTAMVERVGKKISAAVEAYLNANGLSAEVKNFAWEFHLVKDTTANAFCMPGGKIVVNEGILPITKTEAALAIVVGHEVAHAVAKHSAERMSQQLLVSYGGQALGALLSKKSAATQTLAGQVFGLGANYAVMLPYSRSNENEADRMGLIFAAMAGYDPQVAVEFWQRMSQGGTSIPAFFSTHPSDAARIANIKKVMPEALKYYKK</sequence>
<gene>
    <name evidence="8" type="ORF">SAMN05444405_103165</name>
</gene>
<dbReference type="GO" id="GO:0046872">
    <property type="term" value="F:metal ion binding"/>
    <property type="evidence" value="ECO:0007669"/>
    <property type="project" value="UniProtKB-KW"/>
</dbReference>
<dbReference type="CDD" id="cd07331">
    <property type="entry name" value="M48C_Oma1_like"/>
    <property type="match status" value="1"/>
</dbReference>
<evidence type="ECO:0000256" key="1">
    <source>
        <dbReference type="ARBA" id="ARBA00022670"/>
    </source>
</evidence>
<organism evidence="8 9">
    <name type="scientific">Bacteroides luti</name>
    <dbReference type="NCBI Taxonomy" id="1297750"/>
    <lineage>
        <taxon>Bacteria</taxon>
        <taxon>Pseudomonadati</taxon>
        <taxon>Bacteroidota</taxon>
        <taxon>Bacteroidia</taxon>
        <taxon>Bacteroidales</taxon>
        <taxon>Bacteroidaceae</taxon>
        <taxon>Bacteroides</taxon>
    </lineage>
</organism>
<evidence type="ECO:0000256" key="4">
    <source>
        <dbReference type="ARBA" id="ARBA00022833"/>
    </source>
</evidence>
<evidence type="ECO:0000256" key="3">
    <source>
        <dbReference type="ARBA" id="ARBA00022801"/>
    </source>
</evidence>
<dbReference type="RefSeq" id="WP_073399513.1">
    <property type="nucleotide sequence ID" value="NZ_FQTV01000003.1"/>
</dbReference>
<keyword evidence="9" id="KW-1185">Reference proteome</keyword>
<accession>A0A1M4WT58</accession>
<dbReference type="InterPro" id="IPR001915">
    <property type="entry name" value="Peptidase_M48"/>
</dbReference>
<dbReference type="GO" id="GO:0051603">
    <property type="term" value="P:proteolysis involved in protein catabolic process"/>
    <property type="evidence" value="ECO:0007669"/>
    <property type="project" value="TreeGrafter"/>
</dbReference>
<dbReference type="GO" id="GO:0016020">
    <property type="term" value="C:membrane"/>
    <property type="evidence" value="ECO:0007669"/>
    <property type="project" value="TreeGrafter"/>
</dbReference>
<comment type="cofactor">
    <cofactor evidence="6">
        <name>Zn(2+)</name>
        <dbReference type="ChEBI" id="CHEBI:29105"/>
    </cofactor>
    <text evidence="6">Binds 1 zinc ion per subunit.</text>
</comment>